<feature type="region of interest" description="Disordered" evidence="1">
    <location>
        <begin position="140"/>
        <end position="179"/>
    </location>
</feature>
<evidence type="ECO:0000256" key="1">
    <source>
        <dbReference type="SAM" id="MobiDB-lite"/>
    </source>
</evidence>
<evidence type="ECO:0000313" key="3">
    <source>
        <dbReference type="Proteomes" id="UP000007648"/>
    </source>
</evidence>
<reference evidence="2 3" key="1">
    <citation type="journal article" date="2011" name="Proc. Natl. Acad. Sci. U.S.A.">
        <title>Genetic diversity and population structure of the endangered marsupial Sarcophilus harrisii (Tasmanian devil).</title>
        <authorList>
            <person name="Miller W."/>
            <person name="Hayes V.M."/>
            <person name="Ratan A."/>
            <person name="Petersen D.C."/>
            <person name="Wittekindt N.E."/>
            <person name="Miller J."/>
            <person name="Walenz B."/>
            <person name="Knight J."/>
            <person name="Qi J."/>
            <person name="Zhao F."/>
            <person name="Wang Q."/>
            <person name="Bedoya-Reina O.C."/>
            <person name="Katiyar N."/>
            <person name="Tomsho L.P."/>
            <person name="Kasson L.M."/>
            <person name="Hardie R.A."/>
            <person name="Woodbridge P."/>
            <person name="Tindall E.A."/>
            <person name="Bertelsen M.F."/>
            <person name="Dixon D."/>
            <person name="Pyecroft S."/>
            <person name="Helgen K.M."/>
            <person name="Lesk A.M."/>
            <person name="Pringle T.H."/>
            <person name="Patterson N."/>
            <person name="Zhang Y."/>
            <person name="Kreiss A."/>
            <person name="Woods G.M."/>
            <person name="Jones M.E."/>
            <person name="Schuster S.C."/>
        </authorList>
    </citation>
    <scope>NUCLEOTIDE SEQUENCE [LARGE SCALE GENOMIC DNA]</scope>
</reference>
<proteinExistence type="predicted"/>
<accession>A0A7N4NV26</accession>
<reference evidence="2" key="3">
    <citation type="submission" date="2025-09" db="UniProtKB">
        <authorList>
            <consortium name="Ensembl"/>
        </authorList>
    </citation>
    <scope>IDENTIFICATION</scope>
</reference>
<evidence type="ECO:0000313" key="2">
    <source>
        <dbReference type="Ensembl" id="ENSSHAP00000028646.1"/>
    </source>
</evidence>
<feature type="region of interest" description="Disordered" evidence="1">
    <location>
        <begin position="411"/>
        <end position="437"/>
    </location>
</feature>
<reference evidence="2" key="2">
    <citation type="submission" date="2025-08" db="UniProtKB">
        <authorList>
            <consortium name="Ensembl"/>
        </authorList>
    </citation>
    <scope>IDENTIFICATION</scope>
</reference>
<feature type="region of interest" description="Disordered" evidence="1">
    <location>
        <begin position="296"/>
        <end position="339"/>
    </location>
</feature>
<keyword evidence="3" id="KW-1185">Reference proteome</keyword>
<dbReference type="Ensembl" id="ENSSHAT00000045952.1">
    <property type="protein sequence ID" value="ENSSHAP00000028646.1"/>
    <property type="gene ID" value="ENSSHAG00000023433.1"/>
</dbReference>
<dbReference type="InParanoid" id="A0A7N4NV26"/>
<name>A0A7N4NV26_SARHA</name>
<sequence>WEARLGLWAGSWSGQHSEQHLCRGTNLGAGRGPPERQENHCPGPGPSPAPPDSGLRPLLLLPLTPALCLVRGSRVAAASHGRPCALFFTETSSRAASGQPGKARGSICRCDPRRAQARCTRGRLLPRLFCPPQVLVDPRGPGAVPGAGRSRSSRRAACQPPAEIRPVPLQGGRARAPGSAGSAVSARSLAPCLLGRTAVLFPELLPDPLSAPGKGVAARAPPHRRLCSHRARAPELPLELRPGEYRILLCVDVSETTGGSRRPDILRELQHLGVPHDVRKLHVGDFVWVAQETRPRDPSKAGESYTGGLHRGWGRGGGAAPGGVQQGGGGQSQPSSCPQPGLLSWSWTTWWRGSVWMTCVAASPTGASGSRRYGALGHEHPSTCPWVPSTLDLASGLLGLGSNPTLVGLGHGLSGRLPNPARPGGGARESSGGRSGG</sequence>
<dbReference type="Gene3D" id="6.20.60.10">
    <property type="match status" value="1"/>
</dbReference>
<dbReference type="AlphaFoldDB" id="A0A7N4NV26"/>
<feature type="compositionally biased region" description="Gly residues" evidence="1">
    <location>
        <begin position="423"/>
        <end position="437"/>
    </location>
</feature>
<feature type="compositionally biased region" description="Low complexity" evidence="1">
    <location>
        <begin position="140"/>
        <end position="150"/>
    </location>
</feature>
<organism evidence="2 3">
    <name type="scientific">Sarcophilus harrisii</name>
    <name type="common">Tasmanian devil</name>
    <name type="synonym">Sarcophilus laniarius</name>
    <dbReference type="NCBI Taxonomy" id="9305"/>
    <lineage>
        <taxon>Eukaryota</taxon>
        <taxon>Metazoa</taxon>
        <taxon>Chordata</taxon>
        <taxon>Craniata</taxon>
        <taxon>Vertebrata</taxon>
        <taxon>Euteleostomi</taxon>
        <taxon>Mammalia</taxon>
        <taxon>Metatheria</taxon>
        <taxon>Dasyuromorphia</taxon>
        <taxon>Dasyuridae</taxon>
        <taxon>Sarcophilus</taxon>
    </lineage>
</organism>
<dbReference type="Proteomes" id="UP000007648">
    <property type="component" value="Unassembled WGS sequence"/>
</dbReference>
<feature type="region of interest" description="Disordered" evidence="1">
    <location>
        <begin position="23"/>
        <end position="56"/>
    </location>
</feature>
<protein>
    <submittedName>
        <fullName evidence="2">Uncharacterized protein</fullName>
    </submittedName>
</protein>
<feature type="compositionally biased region" description="Gly residues" evidence="1">
    <location>
        <begin position="309"/>
        <end position="331"/>
    </location>
</feature>